<reference evidence="2" key="1">
    <citation type="submission" date="2023-03" db="EMBL/GenBank/DDBJ databases">
        <title>Actinoallomurus iriomotensis NBRC 103684.</title>
        <authorList>
            <person name="Ichikawa N."/>
            <person name="Sato H."/>
            <person name="Tonouchi N."/>
        </authorList>
    </citation>
    <scope>NUCLEOTIDE SEQUENCE</scope>
    <source>
        <strain evidence="2">NBRC 103684</strain>
    </source>
</reference>
<name>A0A9W6RZB2_9ACTN</name>
<evidence type="ECO:0000313" key="2">
    <source>
        <dbReference type="EMBL" id="GLY84960.1"/>
    </source>
</evidence>
<feature type="region of interest" description="Disordered" evidence="1">
    <location>
        <begin position="1"/>
        <end position="26"/>
    </location>
</feature>
<proteinExistence type="predicted"/>
<evidence type="ECO:0000256" key="1">
    <source>
        <dbReference type="SAM" id="MobiDB-lite"/>
    </source>
</evidence>
<dbReference type="AlphaFoldDB" id="A0A9W6RZB2"/>
<feature type="region of interest" description="Disordered" evidence="1">
    <location>
        <begin position="66"/>
        <end position="87"/>
    </location>
</feature>
<keyword evidence="3" id="KW-1185">Reference proteome</keyword>
<sequence>MRAAPELIVGDTEPDDEAVDEPLRIDLSDDDDKAVDDLFDELSGEVSLQDPQEEIAELRAKLARLEQQTAAGTDSPEPPGPIIGEAG</sequence>
<comment type="caution">
    <text evidence="2">The sequence shown here is derived from an EMBL/GenBank/DDBJ whole genome shotgun (WGS) entry which is preliminary data.</text>
</comment>
<organism evidence="2 3">
    <name type="scientific">Actinoallomurus iriomotensis</name>
    <dbReference type="NCBI Taxonomy" id="478107"/>
    <lineage>
        <taxon>Bacteria</taxon>
        <taxon>Bacillati</taxon>
        <taxon>Actinomycetota</taxon>
        <taxon>Actinomycetes</taxon>
        <taxon>Streptosporangiales</taxon>
        <taxon>Thermomonosporaceae</taxon>
        <taxon>Actinoallomurus</taxon>
    </lineage>
</organism>
<evidence type="ECO:0000313" key="3">
    <source>
        <dbReference type="Proteomes" id="UP001165074"/>
    </source>
</evidence>
<accession>A0A9W6RZB2</accession>
<gene>
    <name evidence="2" type="ORF">Airi02_028890</name>
</gene>
<dbReference type="Proteomes" id="UP001165074">
    <property type="component" value="Unassembled WGS sequence"/>
</dbReference>
<protein>
    <submittedName>
        <fullName evidence="2">Uncharacterized protein</fullName>
    </submittedName>
</protein>
<dbReference type="EMBL" id="BSTK01000003">
    <property type="protein sequence ID" value="GLY84960.1"/>
    <property type="molecule type" value="Genomic_DNA"/>
</dbReference>